<evidence type="ECO:0000256" key="3">
    <source>
        <dbReference type="ARBA" id="ARBA00022692"/>
    </source>
</evidence>
<dbReference type="Proteomes" id="UP001180840">
    <property type="component" value="Unassembled WGS sequence"/>
</dbReference>
<feature type="transmembrane region" description="Helical" evidence="7">
    <location>
        <begin position="144"/>
        <end position="163"/>
    </location>
</feature>
<name>A0ABU1ZUS1_9CORY</name>
<evidence type="ECO:0000256" key="1">
    <source>
        <dbReference type="ARBA" id="ARBA00004141"/>
    </source>
</evidence>
<feature type="transmembrane region" description="Helical" evidence="7">
    <location>
        <begin position="175"/>
        <end position="195"/>
    </location>
</feature>
<keyword evidence="5 7" id="KW-0472">Membrane</keyword>
<feature type="transmembrane region" description="Helical" evidence="7">
    <location>
        <begin position="104"/>
        <end position="124"/>
    </location>
</feature>
<keyword evidence="4 7" id="KW-1133">Transmembrane helix</keyword>
<dbReference type="RefSeq" id="WP_290197586.1">
    <property type="nucleotide sequence ID" value="NZ_CP047654.1"/>
</dbReference>
<feature type="transmembrane region" description="Helical" evidence="7">
    <location>
        <begin position="71"/>
        <end position="92"/>
    </location>
</feature>
<evidence type="ECO:0000256" key="5">
    <source>
        <dbReference type="ARBA" id="ARBA00023136"/>
    </source>
</evidence>
<feature type="transmembrane region" description="Helical" evidence="7">
    <location>
        <begin position="39"/>
        <end position="59"/>
    </location>
</feature>
<dbReference type="InterPro" id="IPR004923">
    <property type="entry name" value="FTR1/Fip1/EfeU"/>
</dbReference>
<evidence type="ECO:0000256" key="2">
    <source>
        <dbReference type="ARBA" id="ARBA00008333"/>
    </source>
</evidence>
<dbReference type="PANTHER" id="PTHR31632:SF2">
    <property type="entry name" value="PLASMA MEMBRANE IRON PERMEASE"/>
    <property type="match status" value="1"/>
</dbReference>
<comment type="similarity">
    <text evidence="2">Belongs to the oxidase-dependent Fe transporter (OFeT) (TC 9.A.10.1) family.</text>
</comment>
<comment type="subcellular location">
    <subcellularLocation>
        <location evidence="1">Membrane</location>
        <topology evidence="1">Multi-pass membrane protein</topology>
    </subcellularLocation>
</comment>
<evidence type="ECO:0000313" key="8">
    <source>
        <dbReference type="EMBL" id="MDR7328615.1"/>
    </source>
</evidence>
<organism evidence="8 9">
    <name type="scientific">Corynebacterium guangdongense</name>
    <dbReference type="NCBI Taxonomy" id="1783348"/>
    <lineage>
        <taxon>Bacteria</taxon>
        <taxon>Bacillati</taxon>
        <taxon>Actinomycetota</taxon>
        <taxon>Actinomycetes</taxon>
        <taxon>Mycobacteriales</taxon>
        <taxon>Corynebacteriaceae</taxon>
        <taxon>Corynebacterium</taxon>
    </lineage>
</organism>
<feature type="transmembrane region" description="Helical" evidence="7">
    <location>
        <begin position="270"/>
        <end position="289"/>
    </location>
</feature>
<feature type="region of interest" description="Disordered" evidence="6">
    <location>
        <begin position="295"/>
        <end position="320"/>
    </location>
</feature>
<evidence type="ECO:0000313" key="9">
    <source>
        <dbReference type="Proteomes" id="UP001180840"/>
    </source>
</evidence>
<gene>
    <name evidence="8" type="ORF">J2S39_000291</name>
</gene>
<dbReference type="PANTHER" id="PTHR31632">
    <property type="entry name" value="IRON TRANSPORTER FTH1"/>
    <property type="match status" value="1"/>
</dbReference>
<keyword evidence="9" id="KW-1185">Reference proteome</keyword>
<feature type="transmembrane region" description="Helical" evidence="7">
    <location>
        <begin position="6"/>
        <end position="27"/>
    </location>
</feature>
<dbReference type="NCBIfam" id="NF041756">
    <property type="entry name" value="EfeU"/>
    <property type="match status" value="1"/>
</dbReference>
<keyword evidence="3 7" id="KW-0812">Transmembrane</keyword>
<reference evidence="8" key="1">
    <citation type="submission" date="2023-07" db="EMBL/GenBank/DDBJ databases">
        <title>Sequencing the genomes of 1000 actinobacteria strains.</title>
        <authorList>
            <person name="Klenk H.-P."/>
        </authorList>
    </citation>
    <scope>NUCLEOTIDE SEQUENCE</scope>
    <source>
        <strain evidence="8">DSM 107476</strain>
    </source>
</reference>
<dbReference type="EMBL" id="JAVDXZ010000001">
    <property type="protein sequence ID" value="MDR7328615.1"/>
    <property type="molecule type" value="Genomic_DNA"/>
</dbReference>
<comment type="caution">
    <text evidence="8">The sequence shown here is derived from an EMBL/GenBank/DDBJ whole genome shotgun (WGS) entry which is preliminary data.</text>
</comment>
<evidence type="ECO:0000256" key="4">
    <source>
        <dbReference type="ARBA" id="ARBA00022989"/>
    </source>
</evidence>
<protein>
    <submittedName>
        <fullName evidence="8">High-affinity iron transporter</fullName>
    </submittedName>
</protein>
<proteinExistence type="inferred from homology"/>
<dbReference type="Pfam" id="PF03239">
    <property type="entry name" value="FTR1"/>
    <property type="match status" value="1"/>
</dbReference>
<accession>A0ABU1ZUS1</accession>
<evidence type="ECO:0000256" key="7">
    <source>
        <dbReference type="SAM" id="Phobius"/>
    </source>
</evidence>
<sequence>MFFASLLIGIREGLEAALIISILLAYVQKQQRPDLRAPIGRGVTLALALLAALGALFTFGRSSLTFRAQEIVGGVMSLLAVVMITGMIFWMFKLGATMKKDLEASASTAIAAGGAALFWVAFLAVAREGLETTLMLWGWMTSPAALIGALVGLAVAAALGYLLYRGILKIRLSSFFTWSGALLIVVAAGILAYGVHDLQEAALLPGPFSGAPIAPTHPRTGEVLTGFATYPFWLASFPFGWAFNIENVMDPAGVLAAFLKGTVGFEPQMSWLQIIAWACYLLVVVPAFVRKVRATRRPKPRSPGTPTTQILTERVKETTA</sequence>
<evidence type="ECO:0000256" key="6">
    <source>
        <dbReference type="SAM" id="MobiDB-lite"/>
    </source>
</evidence>